<reference evidence="7" key="1">
    <citation type="submission" date="2019-06" db="EMBL/GenBank/DDBJ databases">
        <authorList>
            <person name="Murdoch R.W."/>
            <person name="Fathepure B."/>
        </authorList>
    </citation>
    <scope>NUCLEOTIDE SEQUENCE</scope>
</reference>
<protein>
    <recommendedName>
        <fullName evidence="8">Biopolymer transport protein ExbD/TolR</fullName>
    </recommendedName>
</protein>
<proteinExistence type="predicted"/>
<feature type="transmembrane region" description="Helical" evidence="6">
    <location>
        <begin position="15"/>
        <end position="35"/>
    </location>
</feature>
<keyword evidence="5 6" id="KW-0472">Membrane</keyword>
<dbReference type="EMBL" id="MN079194">
    <property type="protein sequence ID" value="QEA07033.1"/>
    <property type="molecule type" value="Genomic_DNA"/>
</dbReference>
<evidence type="ECO:0000256" key="5">
    <source>
        <dbReference type="ARBA" id="ARBA00023136"/>
    </source>
</evidence>
<keyword evidence="2" id="KW-1003">Cell membrane</keyword>
<gene>
    <name evidence="7" type="ORF">KBTEX_03377</name>
</gene>
<dbReference type="PANTHER" id="PTHR30558">
    <property type="entry name" value="EXBD MEMBRANE COMPONENT OF PMF-DRIVEN MACROMOLECULE IMPORT SYSTEM"/>
    <property type="match status" value="1"/>
</dbReference>
<evidence type="ECO:0000256" key="4">
    <source>
        <dbReference type="ARBA" id="ARBA00022989"/>
    </source>
</evidence>
<organism evidence="7">
    <name type="scientific">uncultured organism</name>
    <dbReference type="NCBI Taxonomy" id="155900"/>
    <lineage>
        <taxon>unclassified sequences</taxon>
        <taxon>environmental samples</taxon>
    </lineage>
</organism>
<evidence type="ECO:0000256" key="6">
    <source>
        <dbReference type="SAM" id="Phobius"/>
    </source>
</evidence>
<keyword evidence="4 6" id="KW-1133">Transmembrane helix</keyword>
<evidence type="ECO:0000256" key="2">
    <source>
        <dbReference type="ARBA" id="ARBA00022475"/>
    </source>
</evidence>
<evidence type="ECO:0000313" key="7">
    <source>
        <dbReference type="EMBL" id="QEA07033.1"/>
    </source>
</evidence>
<dbReference type="GO" id="GO:0005886">
    <property type="term" value="C:plasma membrane"/>
    <property type="evidence" value="ECO:0007669"/>
    <property type="project" value="UniProtKB-SubCell"/>
</dbReference>
<dbReference type="InterPro" id="IPR003400">
    <property type="entry name" value="ExbD"/>
</dbReference>
<evidence type="ECO:0000256" key="3">
    <source>
        <dbReference type="ARBA" id="ARBA00022692"/>
    </source>
</evidence>
<dbReference type="PANTHER" id="PTHR30558:SF3">
    <property type="entry name" value="BIOPOLYMER TRANSPORT PROTEIN EXBD-RELATED"/>
    <property type="match status" value="1"/>
</dbReference>
<name>A0A5B8RG71_9ZZZZ</name>
<dbReference type="Gene3D" id="3.30.420.270">
    <property type="match status" value="1"/>
</dbReference>
<dbReference type="Pfam" id="PF02472">
    <property type="entry name" value="ExbD"/>
    <property type="match status" value="1"/>
</dbReference>
<dbReference type="AlphaFoldDB" id="A0A5B8RG71"/>
<accession>A0A5B8RG71</accession>
<evidence type="ECO:0008006" key="8">
    <source>
        <dbReference type="Google" id="ProtNLM"/>
    </source>
</evidence>
<sequence length="128" mass="13851">MQLPRPSPRRQGDDLLPLINIIFLLLVFFMVAGTMTPPETFPVRPPDTEAGASADSETDLLVGPAGELAWRGERVSLDGLDERLGAEPPVRVVIRADAAVASRELMPVLARLRAAGVKRVTLITLRST</sequence>
<dbReference type="GO" id="GO:0022857">
    <property type="term" value="F:transmembrane transporter activity"/>
    <property type="evidence" value="ECO:0007669"/>
    <property type="project" value="InterPro"/>
</dbReference>
<evidence type="ECO:0000256" key="1">
    <source>
        <dbReference type="ARBA" id="ARBA00004162"/>
    </source>
</evidence>
<comment type="subcellular location">
    <subcellularLocation>
        <location evidence="1">Cell membrane</location>
        <topology evidence="1">Single-pass membrane protein</topology>
    </subcellularLocation>
</comment>
<keyword evidence="3 6" id="KW-0812">Transmembrane</keyword>